<gene>
    <name evidence="2" type="primary">g9686</name>
    <name evidence="2" type="ORF">VP750_LOCUS8729</name>
</gene>
<protein>
    <submittedName>
        <fullName evidence="2">G9686 protein</fullName>
    </submittedName>
</protein>
<keyword evidence="3" id="KW-1185">Reference proteome</keyword>
<dbReference type="Proteomes" id="UP001497392">
    <property type="component" value="Unassembled WGS sequence"/>
</dbReference>
<dbReference type="EMBL" id="CAXHTA020000016">
    <property type="protein sequence ID" value="CAL5226823.1"/>
    <property type="molecule type" value="Genomic_DNA"/>
</dbReference>
<evidence type="ECO:0000256" key="1">
    <source>
        <dbReference type="SAM" id="Phobius"/>
    </source>
</evidence>
<reference evidence="2 3" key="1">
    <citation type="submission" date="2024-06" db="EMBL/GenBank/DDBJ databases">
        <authorList>
            <person name="Kraege A."/>
            <person name="Thomma B."/>
        </authorList>
    </citation>
    <scope>NUCLEOTIDE SEQUENCE [LARGE SCALE GENOMIC DNA]</scope>
</reference>
<feature type="transmembrane region" description="Helical" evidence="1">
    <location>
        <begin position="257"/>
        <end position="275"/>
    </location>
</feature>
<evidence type="ECO:0000313" key="3">
    <source>
        <dbReference type="Proteomes" id="UP001497392"/>
    </source>
</evidence>
<sequence length="285" mass="30822">MVKQIAVIVSVSECTVTDFFNVVFDNKDTLQEYHRLEGDPAASISPWTGDTRIICFSVPLSGVPDVVKRAIGTSTLTIRETQQKQWHEDGSVIVNSEPVLEFVGGSKFTTAAEFTVQAEGSGCKVSAVVTCEAAGPWGLISTIESIMATQAEKSVAGFLDFCIARCKGEPLPQYASDTEYLEEFLDAAETLSMASSADVGNVWDKQQLQPLLKRLEDNTSALQSTLSSLQSLLQKSPSKAPAASKQAPDPSLSTGGLWLPLIFAFILGCCFGAFWPRTRLTFRHA</sequence>
<accession>A0ABP1G9S1</accession>
<evidence type="ECO:0000313" key="2">
    <source>
        <dbReference type="EMBL" id="CAL5226823.1"/>
    </source>
</evidence>
<organism evidence="2 3">
    <name type="scientific">Coccomyxa viridis</name>
    <dbReference type="NCBI Taxonomy" id="1274662"/>
    <lineage>
        <taxon>Eukaryota</taxon>
        <taxon>Viridiplantae</taxon>
        <taxon>Chlorophyta</taxon>
        <taxon>core chlorophytes</taxon>
        <taxon>Trebouxiophyceae</taxon>
        <taxon>Trebouxiophyceae incertae sedis</taxon>
        <taxon>Coccomyxaceae</taxon>
        <taxon>Coccomyxa</taxon>
    </lineage>
</organism>
<keyword evidence="1" id="KW-0472">Membrane</keyword>
<proteinExistence type="predicted"/>
<keyword evidence="1" id="KW-1133">Transmembrane helix</keyword>
<comment type="caution">
    <text evidence="2">The sequence shown here is derived from an EMBL/GenBank/DDBJ whole genome shotgun (WGS) entry which is preliminary data.</text>
</comment>
<keyword evidence="1" id="KW-0812">Transmembrane</keyword>
<name>A0ABP1G9S1_9CHLO</name>